<gene>
    <name evidence="4" type="ORF">EV666_11062</name>
</gene>
<dbReference type="Pfam" id="PF03061">
    <property type="entry name" value="4HBT"/>
    <property type="match status" value="1"/>
</dbReference>
<evidence type="ECO:0000313" key="4">
    <source>
        <dbReference type="EMBL" id="TCO12024.1"/>
    </source>
</evidence>
<dbReference type="PANTHER" id="PTHR47260">
    <property type="entry name" value="UPF0644 PROTEIN PB2B4.06"/>
    <property type="match status" value="1"/>
</dbReference>
<dbReference type="InterPro" id="IPR029069">
    <property type="entry name" value="HotDog_dom_sf"/>
</dbReference>
<dbReference type="CDD" id="cd03443">
    <property type="entry name" value="PaaI_thioesterase"/>
    <property type="match status" value="1"/>
</dbReference>
<evidence type="ECO:0000259" key="3">
    <source>
        <dbReference type="Pfam" id="PF03061"/>
    </source>
</evidence>
<feature type="domain" description="Thioesterase" evidence="3">
    <location>
        <begin position="62"/>
        <end position="138"/>
    </location>
</feature>
<dbReference type="OrthoDB" id="9813282at2"/>
<dbReference type="Gene3D" id="3.10.129.10">
    <property type="entry name" value="Hotdog Thioesterase"/>
    <property type="match status" value="1"/>
</dbReference>
<proteinExistence type="predicted"/>
<dbReference type="Proteomes" id="UP000294881">
    <property type="component" value="Unassembled WGS sequence"/>
</dbReference>
<sequence>MNEDATIGNSASRNAALAGPGGRPLVNPPAAQLLGRRVISYDPEAGRGAYVYVARPEFCNRHGTVQGGVLAAMLDSATGFTLIESLPDGLTAVTRDLNTRFLKPASPGEIFAEARVTQRDERGAQVEGELRSPEGVTLATAVAVMRFVRRG</sequence>
<dbReference type="AlphaFoldDB" id="A0A4R2GQE2"/>
<name>A0A4R2GQE2_9HYPH</name>
<evidence type="ECO:0000256" key="2">
    <source>
        <dbReference type="SAM" id="MobiDB-lite"/>
    </source>
</evidence>
<evidence type="ECO:0000313" key="5">
    <source>
        <dbReference type="Proteomes" id="UP000294881"/>
    </source>
</evidence>
<dbReference type="GO" id="GO:0016289">
    <property type="term" value="F:acyl-CoA hydrolase activity"/>
    <property type="evidence" value="ECO:0007669"/>
    <property type="project" value="UniProtKB-ARBA"/>
</dbReference>
<dbReference type="PANTHER" id="PTHR47260:SF1">
    <property type="entry name" value="UPF0644 PROTEIN PB2B4.06"/>
    <property type="match status" value="1"/>
</dbReference>
<keyword evidence="1" id="KW-0378">Hydrolase</keyword>
<dbReference type="InterPro" id="IPR052061">
    <property type="entry name" value="PTE-AB_protein"/>
</dbReference>
<dbReference type="NCBIfam" id="TIGR00369">
    <property type="entry name" value="unchar_dom_1"/>
    <property type="match status" value="1"/>
</dbReference>
<protein>
    <submittedName>
        <fullName evidence="4">Uncharacterized protein (TIGR00369 family)</fullName>
    </submittedName>
</protein>
<dbReference type="EMBL" id="SLWL01000010">
    <property type="protein sequence ID" value="TCO12024.1"/>
    <property type="molecule type" value="Genomic_DNA"/>
</dbReference>
<dbReference type="InterPro" id="IPR003736">
    <property type="entry name" value="PAAI_dom"/>
</dbReference>
<organism evidence="4 5">
    <name type="scientific">Camelimonas lactis</name>
    <dbReference type="NCBI Taxonomy" id="659006"/>
    <lineage>
        <taxon>Bacteria</taxon>
        <taxon>Pseudomonadati</taxon>
        <taxon>Pseudomonadota</taxon>
        <taxon>Alphaproteobacteria</taxon>
        <taxon>Hyphomicrobiales</taxon>
        <taxon>Chelatococcaceae</taxon>
        <taxon>Camelimonas</taxon>
    </lineage>
</organism>
<feature type="region of interest" description="Disordered" evidence="2">
    <location>
        <begin position="1"/>
        <end position="23"/>
    </location>
</feature>
<comment type="caution">
    <text evidence="4">The sequence shown here is derived from an EMBL/GenBank/DDBJ whole genome shotgun (WGS) entry which is preliminary data.</text>
</comment>
<keyword evidence="5" id="KW-1185">Reference proteome</keyword>
<reference evidence="4 5" key="1">
    <citation type="submission" date="2019-03" db="EMBL/GenBank/DDBJ databases">
        <title>Genomic Encyclopedia of Type Strains, Phase IV (KMG-IV): sequencing the most valuable type-strain genomes for metagenomic binning, comparative biology and taxonomic classification.</title>
        <authorList>
            <person name="Goeker M."/>
        </authorList>
    </citation>
    <scope>NUCLEOTIDE SEQUENCE [LARGE SCALE GENOMIC DNA]</scope>
    <source>
        <strain evidence="4 5">DSM 22958</strain>
    </source>
</reference>
<dbReference type="InterPro" id="IPR006683">
    <property type="entry name" value="Thioestr_dom"/>
</dbReference>
<dbReference type="SUPFAM" id="SSF54637">
    <property type="entry name" value="Thioesterase/thiol ester dehydrase-isomerase"/>
    <property type="match status" value="1"/>
</dbReference>
<evidence type="ECO:0000256" key="1">
    <source>
        <dbReference type="ARBA" id="ARBA00022801"/>
    </source>
</evidence>
<accession>A0A4R2GQE2</accession>